<sequence>MGLINFLKVAFCFFFLYFILIDAVQEFCTQKGACISVDLLESEATFANDILTYTYSKEKKLMANCHVQKDTFLKEYGIFYNYTFDIHSQWMVGDRRSNWPTGNTNITTSFDLSIDTNGTKFTCLIFLFVSKFYNEKVHIKFVYAAEEYAVTESYNKNRNDAHKENHHDMQNETNDETHNTTDTHETANTNNKTFNITHHDTTNQEKYNDTHKDNRHKSHKENLTRKTNETHNVTHHDTRDNTNVTDTHKENHSKSHNETLTINADDEKSSELGYTNKTHNESDYKGYNGSQVQEKTFFESHYWIPVVVGVILVIIIAIITTKCIILKVKRRLLKQIQDATSQMNLIKVIPDGKTEESATQHFVNGLEVIELSNQYDYCDVSHMETFRKPPTVAGGTECTTGSRKIKNVNFRYVPSRYLINNVTNELIYENCLNSAIPSQGR</sequence>
<feature type="transmembrane region" description="Helical" evidence="2">
    <location>
        <begin position="302"/>
        <end position="325"/>
    </location>
</feature>
<keyword evidence="2" id="KW-0812">Transmembrane</keyword>
<feature type="region of interest" description="Disordered" evidence="1">
    <location>
        <begin position="159"/>
        <end position="263"/>
    </location>
</feature>
<dbReference type="RefSeq" id="XP_052738970.1">
    <property type="nucleotide sequence ID" value="XM_052883010.1"/>
</dbReference>
<name>A0ABM3LIS3_BICAN</name>
<keyword evidence="2" id="KW-0472">Membrane</keyword>
<protein>
    <submittedName>
        <fullName evidence="5">Uncharacterized protein LOC112045141</fullName>
    </submittedName>
</protein>
<keyword evidence="2" id="KW-1133">Transmembrane helix</keyword>
<accession>A0ABM3LIS3</accession>
<evidence type="ECO:0000256" key="3">
    <source>
        <dbReference type="SAM" id="SignalP"/>
    </source>
</evidence>
<dbReference type="Proteomes" id="UP001652582">
    <property type="component" value="Chromosome 8"/>
</dbReference>
<keyword evidence="4" id="KW-1185">Reference proteome</keyword>
<evidence type="ECO:0000256" key="2">
    <source>
        <dbReference type="SAM" id="Phobius"/>
    </source>
</evidence>
<evidence type="ECO:0000256" key="1">
    <source>
        <dbReference type="SAM" id="MobiDB-lite"/>
    </source>
</evidence>
<evidence type="ECO:0000313" key="4">
    <source>
        <dbReference type="Proteomes" id="UP001652582"/>
    </source>
</evidence>
<dbReference type="GeneID" id="112045141"/>
<evidence type="ECO:0000313" key="5">
    <source>
        <dbReference type="RefSeq" id="XP_052738970.1"/>
    </source>
</evidence>
<feature type="compositionally biased region" description="Basic and acidic residues" evidence="1">
    <location>
        <begin position="159"/>
        <end position="185"/>
    </location>
</feature>
<organism evidence="4 5">
    <name type="scientific">Bicyclus anynana</name>
    <name type="common">Squinting bush brown butterfly</name>
    <dbReference type="NCBI Taxonomy" id="110368"/>
    <lineage>
        <taxon>Eukaryota</taxon>
        <taxon>Metazoa</taxon>
        <taxon>Ecdysozoa</taxon>
        <taxon>Arthropoda</taxon>
        <taxon>Hexapoda</taxon>
        <taxon>Insecta</taxon>
        <taxon>Pterygota</taxon>
        <taxon>Neoptera</taxon>
        <taxon>Endopterygota</taxon>
        <taxon>Lepidoptera</taxon>
        <taxon>Glossata</taxon>
        <taxon>Ditrysia</taxon>
        <taxon>Papilionoidea</taxon>
        <taxon>Nymphalidae</taxon>
        <taxon>Satyrinae</taxon>
        <taxon>Satyrini</taxon>
        <taxon>Mycalesina</taxon>
        <taxon>Bicyclus</taxon>
    </lineage>
</organism>
<feature type="compositionally biased region" description="Basic and acidic residues" evidence="1">
    <location>
        <begin position="197"/>
        <end position="212"/>
    </location>
</feature>
<feature type="chain" id="PRO_5047202839" evidence="3">
    <location>
        <begin position="24"/>
        <end position="441"/>
    </location>
</feature>
<feature type="compositionally biased region" description="Basic and acidic residues" evidence="1">
    <location>
        <begin position="220"/>
        <end position="257"/>
    </location>
</feature>
<feature type="signal peptide" evidence="3">
    <location>
        <begin position="1"/>
        <end position="23"/>
    </location>
</feature>
<reference evidence="5" key="1">
    <citation type="submission" date="2025-08" db="UniProtKB">
        <authorList>
            <consortium name="RefSeq"/>
        </authorList>
    </citation>
    <scope>IDENTIFICATION</scope>
</reference>
<gene>
    <name evidence="5" type="primary">LOC112045141</name>
</gene>
<keyword evidence="3" id="KW-0732">Signal</keyword>
<proteinExistence type="predicted"/>